<dbReference type="Gene3D" id="3.30.160.60">
    <property type="entry name" value="Classic Zinc Finger"/>
    <property type="match status" value="1"/>
</dbReference>
<accession>A0AAY3ZYK3</accession>
<evidence type="ECO:0000259" key="5">
    <source>
        <dbReference type="PROSITE" id="PS00028"/>
    </source>
</evidence>
<gene>
    <name evidence="6" type="primary">jazf1b</name>
</gene>
<evidence type="ECO:0000313" key="7">
    <source>
        <dbReference type="Proteomes" id="UP000694580"/>
    </source>
</evidence>
<keyword evidence="4" id="KW-0862">Zinc</keyword>
<dbReference type="PANTHER" id="PTHR23057">
    <property type="entry name" value="JUXTAPOSED WITH ANOTHER ZINC FINGER PROTEIN 1"/>
    <property type="match status" value="1"/>
</dbReference>
<evidence type="ECO:0000256" key="3">
    <source>
        <dbReference type="ARBA" id="ARBA00022771"/>
    </source>
</evidence>
<evidence type="ECO:0000313" key="6">
    <source>
        <dbReference type="Ensembl" id="ENSDCDP00010001897.1"/>
    </source>
</evidence>
<keyword evidence="3" id="KW-0863">Zinc-finger</keyword>
<feature type="domain" description="C2H2-type" evidence="5">
    <location>
        <begin position="14"/>
        <end position="37"/>
    </location>
</feature>
<dbReference type="PANTHER" id="PTHR23057:SF0">
    <property type="entry name" value="JUXTAPOSED WITH ANOTHER ZINC FINGER PROTEIN 1"/>
    <property type="match status" value="1"/>
</dbReference>
<dbReference type="SUPFAM" id="SSF57667">
    <property type="entry name" value="beta-beta-alpha zinc fingers"/>
    <property type="match status" value="1"/>
</dbReference>
<dbReference type="PROSITE" id="PS00028">
    <property type="entry name" value="ZINC_FINGER_C2H2_1"/>
    <property type="match status" value="1"/>
</dbReference>
<dbReference type="Proteomes" id="UP000694580">
    <property type="component" value="Chromosome 5"/>
</dbReference>
<dbReference type="GO" id="GO:0005634">
    <property type="term" value="C:nucleus"/>
    <property type="evidence" value="ECO:0007669"/>
    <property type="project" value="TreeGrafter"/>
</dbReference>
<dbReference type="GO" id="GO:0008270">
    <property type="term" value="F:zinc ion binding"/>
    <property type="evidence" value="ECO:0007669"/>
    <property type="project" value="UniProtKB-KW"/>
</dbReference>
<name>A0AAY3ZYK3_9TELE</name>
<evidence type="ECO:0000256" key="1">
    <source>
        <dbReference type="ARBA" id="ARBA00022723"/>
    </source>
</evidence>
<dbReference type="InterPro" id="IPR013087">
    <property type="entry name" value="Znf_C2H2_type"/>
</dbReference>
<keyword evidence="2" id="KW-0677">Repeat</keyword>
<keyword evidence="7" id="KW-1185">Reference proteome</keyword>
<dbReference type="AlphaFoldDB" id="A0AAY3ZYK3"/>
<organism evidence="6 7">
    <name type="scientific">Denticeps clupeoides</name>
    <name type="common">denticle herring</name>
    <dbReference type="NCBI Taxonomy" id="299321"/>
    <lineage>
        <taxon>Eukaryota</taxon>
        <taxon>Metazoa</taxon>
        <taxon>Chordata</taxon>
        <taxon>Craniata</taxon>
        <taxon>Vertebrata</taxon>
        <taxon>Euteleostomi</taxon>
        <taxon>Actinopterygii</taxon>
        <taxon>Neopterygii</taxon>
        <taxon>Teleostei</taxon>
        <taxon>Clupei</taxon>
        <taxon>Clupeiformes</taxon>
        <taxon>Denticipitoidei</taxon>
        <taxon>Denticipitidae</taxon>
        <taxon>Denticeps</taxon>
    </lineage>
</organism>
<protein>
    <recommendedName>
        <fullName evidence="5">C2H2-type domain-containing protein</fullName>
    </recommendedName>
</protein>
<proteinExistence type="predicted"/>
<reference evidence="6 7" key="1">
    <citation type="submission" date="2020-06" db="EMBL/GenBank/DDBJ databases">
        <authorList>
            <consortium name="Wellcome Sanger Institute Data Sharing"/>
        </authorList>
    </citation>
    <scope>NUCLEOTIDE SEQUENCE [LARGE SCALE GENOMIC DNA]</scope>
</reference>
<evidence type="ECO:0000256" key="2">
    <source>
        <dbReference type="ARBA" id="ARBA00022737"/>
    </source>
</evidence>
<sequence>MTGIAAASFFSNTCRFGGCGLHFESLAELIVHIEDNHIDTDPRVLEKQELQQPTYVALSYINRFVYEGECRLGEGTLPSLLLLHTGLHVVLV</sequence>
<dbReference type="GeneTree" id="ENSGT00390000003635"/>
<dbReference type="InterPro" id="IPR036236">
    <property type="entry name" value="Znf_C2H2_sf"/>
</dbReference>
<dbReference type="FunFam" id="3.30.160.60:FF:000619">
    <property type="entry name" value="juxtaposed with another zinc finger protein 1"/>
    <property type="match status" value="1"/>
</dbReference>
<reference evidence="6" key="3">
    <citation type="submission" date="2025-09" db="UniProtKB">
        <authorList>
            <consortium name="Ensembl"/>
        </authorList>
    </citation>
    <scope>IDENTIFICATION</scope>
</reference>
<dbReference type="Ensembl" id="ENSDCDT00010001972.1">
    <property type="protein sequence ID" value="ENSDCDP00010001897.1"/>
    <property type="gene ID" value="ENSDCDG00010000944.1"/>
</dbReference>
<reference evidence="6" key="2">
    <citation type="submission" date="2025-08" db="UniProtKB">
        <authorList>
            <consortium name="Ensembl"/>
        </authorList>
    </citation>
    <scope>IDENTIFICATION</scope>
</reference>
<keyword evidence="1" id="KW-0479">Metal-binding</keyword>
<dbReference type="InterPro" id="IPR051580">
    <property type="entry name" value="ZnF-Chromatin_assoc"/>
</dbReference>
<evidence type="ECO:0000256" key="4">
    <source>
        <dbReference type="ARBA" id="ARBA00022833"/>
    </source>
</evidence>